<evidence type="ECO:0000256" key="1">
    <source>
        <dbReference type="SAM" id="MobiDB-lite"/>
    </source>
</evidence>
<evidence type="ECO:0000259" key="2">
    <source>
        <dbReference type="PROSITE" id="PS51698"/>
    </source>
</evidence>
<dbReference type="InterPro" id="IPR003613">
    <property type="entry name" value="Ubox_domain"/>
</dbReference>
<feature type="region of interest" description="Disordered" evidence="1">
    <location>
        <begin position="341"/>
        <end position="387"/>
    </location>
</feature>
<dbReference type="GO" id="GO:0016567">
    <property type="term" value="P:protein ubiquitination"/>
    <property type="evidence" value="ECO:0007669"/>
    <property type="project" value="InterPro"/>
</dbReference>
<comment type="caution">
    <text evidence="3">The sequence shown here is derived from an EMBL/GenBank/DDBJ whole genome shotgun (WGS) entry which is preliminary data.</text>
</comment>
<dbReference type="SMART" id="SM00504">
    <property type="entry name" value="Ubox"/>
    <property type="match status" value="1"/>
</dbReference>
<dbReference type="Pfam" id="PF04564">
    <property type="entry name" value="U-box"/>
    <property type="match status" value="1"/>
</dbReference>
<dbReference type="PROSITE" id="PS51698">
    <property type="entry name" value="U_BOX"/>
    <property type="match status" value="1"/>
</dbReference>
<dbReference type="Gene3D" id="3.30.40.10">
    <property type="entry name" value="Zinc/RING finger domain, C3HC4 (zinc finger)"/>
    <property type="match status" value="1"/>
</dbReference>
<dbReference type="GO" id="GO:0004842">
    <property type="term" value="F:ubiquitin-protein transferase activity"/>
    <property type="evidence" value="ECO:0007669"/>
    <property type="project" value="InterPro"/>
</dbReference>
<gene>
    <name evidence="3" type="ORF">WJX72_008634</name>
</gene>
<evidence type="ECO:0000313" key="3">
    <source>
        <dbReference type="EMBL" id="KAK9804850.1"/>
    </source>
</evidence>
<dbReference type="AlphaFoldDB" id="A0AAW1P3N5"/>
<proteinExistence type="predicted"/>
<dbReference type="PANTHER" id="PTHR46573">
    <property type="entry name" value="WD REPEAT, SAM AND U-BOX DOMAIN-CONTAINING PROTEIN 1"/>
    <property type="match status" value="1"/>
</dbReference>
<feature type="compositionally biased region" description="Polar residues" evidence="1">
    <location>
        <begin position="373"/>
        <end position="385"/>
    </location>
</feature>
<feature type="compositionally biased region" description="Basic residues" evidence="1">
    <location>
        <begin position="341"/>
        <end position="353"/>
    </location>
</feature>
<evidence type="ECO:0000313" key="4">
    <source>
        <dbReference type="Proteomes" id="UP001489004"/>
    </source>
</evidence>
<sequence>MYMDTASSNDNLAREAHVPVLRSIAELASSCEAGRDAFRARGLHNLLAGQLLRALGDQEAVATSKTLGTLTLSIQVGSTAGALAQLVRPSDYEDASSQAWEAVSQLARALLLRANDAAEVPSADINAGLELHKAVETLNLFAAAALLTAVLAVHSRDPPKQIVDAAGQLLMRTAELLQGEETYDVGSVRWKQHMLIGCRCLSQAAELASSRHLFAVHILHIGDALGRLLDCDRLLPDIPTANDPAAVAVYMDCVRHVASELATTYTKVLKRLHPIPAIVIKNMVEPLLEIYRRSDKKGLLTAQAQRALDALLQPVKEQAGAVAEAAAAALLKEEEAAAARKAAKQKKKAKQKAKPGGPPPAGGPSAAAPSPTSPDGSQPQRTSVAPEQAWHAQFSVEEMECPITQVFMTDPVIAADGHSYEKSAIEEWFSRHDTSPMTGLVLDC</sequence>
<feature type="domain" description="U-box" evidence="2">
    <location>
        <begin position="394"/>
        <end position="444"/>
    </location>
</feature>
<dbReference type="EMBL" id="JALJOR010000017">
    <property type="protein sequence ID" value="KAK9804850.1"/>
    <property type="molecule type" value="Genomic_DNA"/>
</dbReference>
<dbReference type="InterPro" id="IPR013083">
    <property type="entry name" value="Znf_RING/FYVE/PHD"/>
</dbReference>
<dbReference type="SUPFAM" id="SSF57850">
    <property type="entry name" value="RING/U-box"/>
    <property type="match status" value="1"/>
</dbReference>
<dbReference type="PANTHER" id="PTHR46573:SF1">
    <property type="entry name" value="WD REPEAT, SAM AND U-BOX DOMAIN-CONTAINING PROTEIN 1"/>
    <property type="match status" value="1"/>
</dbReference>
<organism evidence="3 4">
    <name type="scientific">[Myrmecia] bisecta</name>
    <dbReference type="NCBI Taxonomy" id="41462"/>
    <lineage>
        <taxon>Eukaryota</taxon>
        <taxon>Viridiplantae</taxon>
        <taxon>Chlorophyta</taxon>
        <taxon>core chlorophytes</taxon>
        <taxon>Trebouxiophyceae</taxon>
        <taxon>Trebouxiales</taxon>
        <taxon>Trebouxiaceae</taxon>
        <taxon>Myrmecia</taxon>
    </lineage>
</organism>
<dbReference type="InterPro" id="IPR052085">
    <property type="entry name" value="WD-SAM-U-box"/>
</dbReference>
<dbReference type="Proteomes" id="UP001489004">
    <property type="component" value="Unassembled WGS sequence"/>
</dbReference>
<dbReference type="CDD" id="cd16655">
    <property type="entry name" value="RING-Ubox_WDSUB1-like"/>
    <property type="match status" value="1"/>
</dbReference>
<accession>A0AAW1P3N5</accession>
<name>A0AAW1P3N5_9CHLO</name>
<reference evidence="3 4" key="1">
    <citation type="journal article" date="2024" name="Nat. Commun.">
        <title>Phylogenomics reveals the evolutionary origins of lichenization in chlorophyte algae.</title>
        <authorList>
            <person name="Puginier C."/>
            <person name="Libourel C."/>
            <person name="Otte J."/>
            <person name="Skaloud P."/>
            <person name="Haon M."/>
            <person name="Grisel S."/>
            <person name="Petersen M."/>
            <person name="Berrin J.G."/>
            <person name="Delaux P.M."/>
            <person name="Dal Grande F."/>
            <person name="Keller J."/>
        </authorList>
    </citation>
    <scope>NUCLEOTIDE SEQUENCE [LARGE SCALE GENOMIC DNA]</scope>
    <source>
        <strain evidence="3 4">SAG 2043</strain>
    </source>
</reference>
<keyword evidence="4" id="KW-1185">Reference proteome</keyword>
<protein>
    <recommendedName>
        <fullName evidence="2">U-box domain-containing protein</fullName>
    </recommendedName>
</protein>